<dbReference type="Pfam" id="PF02277">
    <property type="entry name" value="DBI_PRT"/>
    <property type="match status" value="1"/>
</dbReference>
<keyword evidence="5 10" id="KW-0169">Cobalamin biosynthesis</keyword>
<keyword evidence="7 10" id="KW-0808">Transferase</keyword>
<dbReference type="InterPro" id="IPR003200">
    <property type="entry name" value="Nict_dMeBzImd_PRibTrfase"/>
</dbReference>
<comment type="pathway">
    <text evidence="1 10">Nucleoside biosynthesis; alpha-ribazole biosynthesis; alpha-ribazole from 5,6-dimethylbenzimidazole: step 1/2.</text>
</comment>
<evidence type="ECO:0000256" key="10">
    <source>
        <dbReference type="HAMAP-Rule" id="MF_00230"/>
    </source>
</evidence>
<dbReference type="CDD" id="cd02439">
    <property type="entry name" value="DMB-PRT_CobT"/>
    <property type="match status" value="1"/>
</dbReference>
<evidence type="ECO:0000313" key="12">
    <source>
        <dbReference type="Proteomes" id="UP000292544"/>
    </source>
</evidence>
<comment type="function">
    <text evidence="10">Catalyzes the synthesis of alpha-ribazole-5'-phosphate from nicotinate mononucleotide (NAMN) and 5,6-dimethylbenzimidazole (DMB).</text>
</comment>
<keyword evidence="6 10" id="KW-0328">Glycosyltransferase</keyword>
<evidence type="ECO:0000256" key="3">
    <source>
        <dbReference type="ARBA" id="ARBA00011991"/>
    </source>
</evidence>
<dbReference type="InterPro" id="IPR036087">
    <property type="entry name" value="Nict_dMeBzImd_PRibTrfase_sf"/>
</dbReference>
<dbReference type="Proteomes" id="UP000292544">
    <property type="component" value="Unassembled WGS sequence"/>
</dbReference>
<evidence type="ECO:0000256" key="9">
    <source>
        <dbReference type="ARBA" id="ARBA00047340"/>
    </source>
</evidence>
<dbReference type="GO" id="GO:0008939">
    <property type="term" value="F:nicotinate-nucleotide-dimethylbenzimidazole phosphoribosyltransferase activity"/>
    <property type="evidence" value="ECO:0007669"/>
    <property type="project" value="UniProtKB-EC"/>
</dbReference>
<dbReference type="EMBL" id="SHLY01000001">
    <property type="protein sequence ID" value="TAA47675.1"/>
    <property type="molecule type" value="Genomic_DNA"/>
</dbReference>
<evidence type="ECO:0000256" key="6">
    <source>
        <dbReference type="ARBA" id="ARBA00022676"/>
    </source>
</evidence>
<reference evidence="12" key="1">
    <citation type="submission" date="2019-02" db="EMBL/GenBank/DDBJ databases">
        <title>Draft genome sequence of Muricauda sp. 176CP4-71.</title>
        <authorList>
            <person name="Park J.-S."/>
        </authorList>
    </citation>
    <scope>NUCLEOTIDE SEQUENCE [LARGE SCALE GENOMIC DNA]</scope>
    <source>
        <strain evidence="12">176GS2-150</strain>
    </source>
</reference>
<dbReference type="RefSeq" id="WP_130565257.1">
    <property type="nucleotide sequence ID" value="NZ_SHLY01000001.1"/>
</dbReference>
<name>A0ABY1WSF7_9GAMM</name>
<evidence type="ECO:0000256" key="2">
    <source>
        <dbReference type="ARBA" id="ARBA00007110"/>
    </source>
</evidence>
<feature type="active site" description="Proton acceptor" evidence="10">
    <location>
        <position position="310"/>
    </location>
</feature>
<comment type="similarity">
    <text evidence="2 10">Belongs to the CobT family.</text>
</comment>
<keyword evidence="12" id="KW-1185">Reference proteome</keyword>
<gene>
    <name evidence="10 11" type="primary">cobT</name>
    <name evidence="11" type="ORF">EXY25_00015</name>
</gene>
<evidence type="ECO:0000256" key="8">
    <source>
        <dbReference type="ARBA" id="ARBA00030686"/>
    </source>
</evidence>
<dbReference type="Gene3D" id="1.10.1610.10">
    <property type="match status" value="1"/>
</dbReference>
<dbReference type="PANTHER" id="PTHR43463:SF1">
    <property type="entry name" value="NICOTINATE-NUCLEOTIDE--DIMETHYLBENZIMIDAZOLE PHOSPHORIBOSYLTRANSFERASE"/>
    <property type="match status" value="1"/>
</dbReference>
<accession>A0ABY1WSF7</accession>
<evidence type="ECO:0000256" key="5">
    <source>
        <dbReference type="ARBA" id="ARBA00022573"/>
    </source>
</evidence>
<dbReference type="NCBIfam" id="NF000996">
    <property type="entry name" value="PRK00105.1"/>
    <property type="match status" value="1"/>
</dbReference>
<evidence type="ECO:0000256" key="1">
    <source>
        <dbReference type="ARBA" id="ARBA00005049"/>
    </source>
</evidence>
<proteinExistence type="inferred from homology"/>
<sequence length="341" mass="35711">MWSISHISDDRTQLIRTTIDNKTKPLGALGALETLALQIAQIQDSATPALTKPVFWVFAGDHGITDEGVSAYPKEVTSQMVMNFVNGGAAINVFCRQHDIQLYVVDAGISSTIEYSDKLLNCSLGKGTKNFLLQNAMTSEQVQFAFSHAKELIAGAQRTGTNIVGFGEMGIGNTTSAAALMALVTGIQADLCVGRGTGVDDAGVSLKAAVVSKLLARVNGRLDPVSALAAAGGFEIAMMTGAMLAAAESKMVVLVDGFIASVAALLAYKIAPAARDYFVFCHASDERGHQRLLAEMNARPLLDLGMRLGEGTGAALAYPLCQSAVGFLNEMASFGDAGVSQ</sequence>
<dbReference type="EC" id="2.4.2.21" evidence="3 10"/>
<dbReference type="PANTHER" id="PTHR43463">
    <property type="entry name" value="NICOTINATE-NUCLEOTIDE--DIMETHYLBENZIMIDAZOLE PHOSPHORIBOSYLTRANSFERASE"/>
    <property type="match status" value="1"/>
</dbReference>
<protein>
    <recommendedName>
        <fullName evidence="4 10">Nicotinate-nucleotide--dimethylbenzimidazole phosphoribosyltransferase</fullName>
        <shortName evidence="10">NN:DBI PRT</shortName>
        <ecNumber evidence="3 10">2.4.2.21</ecNumber>
    </recommendedName>
    <alternativeName>
        <fullName evidence="8 10">N(1)-alpha-phosphoribosyltransferase</fullName>
    </alternativeName>
</protein>
<dbReference type="HAMAP" id="MF_00230">
    <property type="entry name" value="CobT"/>
    <property type="match status" value="1"/>
</dbReference>
<dbReference type="NCBIfam" id="TIGR03160">
    <property type="entry name" value="cobT_DBIPRT"/>
    <property type="match status" value="1"/>
</dbReference>
<dbReference type="InterPro" id="IPR017846">
    <property type="entry name" value="Nict_dMeBzImd_PRibTrfase_bact"/>
</dbReference>
<evidence type="ECO:0000256" key="7">
    <source>
        <dbReference type="ARBA" id="ARBA00022679"/>
    </source>
</evidence>
<comment type="caution">
    <text evidence="11">The sequence shown here is derived from an EMBL/GenBank/DDBJ whole genome shotgun (WGS) entry which is preliminary data.</text>
</comment>
<dbReference type="InterPro" id="IPR023195">
    <property type="entry name" value="Nict_dMeBzImd_PRibTrfase_N"/>
</dbReference>
<evidence type="ECO:0000313" key="11">
    <source>
        <dbReference type="EMBL" id="TAA47675.1"/>
    </source>
</evidence>
<dbReference type="SUPFAM" id="SSF52733">
    <property type="entry name" value="Nicotinate mononucleotide:5,6-dimethylbenzimidazole phosphoribosyltransferase (CobT)"/>
    <property type="match status" value="1"/>
</dbReference>
<comment type="catalytic activity">
    <reaction evidence="9 10">
        <text>5,6-dimethylbenzimidazole + nicotinate beta-D-ribonucleotide = alpha-ribazole 5'-phosphate + nicotinate + H(+)</text>
        <dbReference type="Rhea" id="RHEA:11196"/>
        <dbReference type="ChEBI" id="CHEBI:15378"/>
        <dbReference type="ChEBI" id="CHEBI:15890"/>
        <dbReference type="ChEBI" id="CHEBI:32544"/>
        <dbReference type="ChEBI" id="CHEBI:57502"/>
        <dbReference type="ChEBI" id="CHEBI:57918"/>
        <dbReference type="EC" id="2.4.2.21"/>
    </reaction>
</comment>
<dbReference type="Gene3D" id="3.40.50.10210">
    <property type="match status" value="1"/>
</dbReference>
<organism evidence="11 12">
    <name type="scientific">Corallincola spongiicola</name>
    <dbReference type="NCBI Taxonomy" id="2520508"/>
    <lineage>
        <taxon>Bacteria</taxon>
        <taxon>Pseudomonadati</taxon>
        <taxon>Pseudomonadota</taxon>
        <taxon>Gammaproteobacteria</taxon>
        <taxon>Alteromonadales</taxon>
        <taxon>Psychromonadaceae</taxon>
        <taxon>Corallincola</taxon>
    </lineage>
</organism>
<evidence type="ECO:0000256" key="4">
    <source>
        <dbReference type="ARBA" id="ARBA00015486"/>
    </source>
</evidence>